<dbReference type="Gene3D" id="1.10.10.10">
    <property type="entry name" value="Winged helix-like DNA-binding domain superfamily/Winged helix DNA-binding domain"/>
    <property type="match status" value="1"/>
</dbReference>
<evidence type="ECO:0000256" key="2">
    <source>
        <dbReference type="ARBA" id="ARBA00023125"/>
    </source>
</evidence>
<dbReference type="GO" id="GO:0003677">
    <property type="term" value="F:DNA binding"/>
    <property type="evidence" value="ECO:0007669"/>
    <property type="project" value="UniProtKB-KW"/>
</dbReference>
<sequence length="256" mass="28495">MDNRLAPLLTHSKSLTRAEYRVLAHLTAHPLQVGKMTVRDLAQATYVSTATIMRLCRKLGFSGYSELIWHCKQLLSDTPHIGVEPGLSADLPALFSQFISNYQHTFRWVTEEKRRRFASLLREKERFFLYGAGFSYLFAEYLTKKLQVLGKTAFISGPGDSRNIFLSNAARYEVFIAVSRSGETEQVLDKATIAANVGMTVVAFTRASANSLAGMADLHFPLYDEAVHYDAEAAGVTSFESNLVLLMDLLLLEATG</sequence>
<proteinExistence type="predicted"/>
<dbReference type="GO" id="GO:1901135">
    <property type="term" value="P:carbohydrate derivative metabolic process"/>
    <property type="evidence" value="ECO:0007669"/>
    <property type="project" value="InterPro"/>
</dbReference>
<dbReference type="GO" id="GO:0003700">
    <property type="term" value="F:DNA-binding transcription factor activity"/>
    <property type="evidence" value="ECO:0007669"/>
    <property type="project" value="InterPro"/>
</dbReference>
<evidence type="ECO:0000256" key="1">
    <source>
        <dbReference type="ARBA" id="ARBA00023015"/>
    </source>
</evidence>
<dbReference type="PANTHER" id="PTHR30514:SF21">
    <property type="entry name" value="RPIR-FAMILY TRANSCRIPTIONAL REGULATOR"/>
    <property type="match status" value="1"/>
</dbReference>
<dbReference type="SUPFAM" id="SSF53697">
    <property type="entry name" value="SIS domain"/>
    <property type="match status" value="1"/>
</dbReference>
<dbReference type="EMBL" id="AP024590">
    <property type="protein sequence ID" value="BCU54604.1"/>
    <property type="molecule type" value="Genomic_DNA"/>
</dbReference>
<evidence type="ECO:0000259" key="4">
    <source>
        <dbReference type="PROSITE" id="PS51071"/>
    </source>
</evidence>
<dbReference type="Pfam" id="PF01418">
    <property type="entry name" value="HTH_6"/>
    <property type="match status" value="1"/>
</dbReference>
<keyword evidence="2" id="KW-0238">DNA-binding</keyword>
<accession>A0AA86IN29</accession>
<dbReference type="PROSITE" id="PS51071">
    <property type="entry name" value="HTH_RPIR"/>
    <property type="match status" value="1"/>
</dbReference>
<dbReference type="InterPro" id="IPR046348">
    <property type="entry name" value="SIS_dom_sf"/>
</dbReference>
<gene>
    <name evidence="6" type="ORF">ENKO_11980</name>
</gene>
<dbReference type="InterPro" id="IPR047640">
    <property type="entry name" value="RpiR-like"/>
</dbReference>
<keyword evidence="1" id="KW-0805">Transcription regulation</keyword>
<evidence type="ECO:0000313" key="7">
    <source>
        <dbReference type="Proteomes" id="UP000682928"/>
    </source>
</evidence>
<dbReference type="InterPro" id="IPR009057">
    <property type="entry name" value="Homeodomain-like_sf"/>
</dbReference>
<name>A0AA86IN29_9ENTR</name>
<evidence type="ECO:0000313" key="6">
    <source>
        <dbReference type="EMBL" id="BCU54604.1"/>
    </source>
</evidence>
<evidence type="ECO:0000259" key="5">
    <source>
        <dbReference type="PROSITE" id="PS51464"/>
    </source>
</evidence>
<dbReference type="InterPro" id="IPR035472">
    <property type="entry name" value="RpiR-like_SIS"/>
</dbReference>
<keyword evidence="3" id="KW-0804">Transcription</keyword>
<feature type="domain" description="SIS" evidence="5">
    <location>
        <begin position="117"/>
        <end position="256"/>
    </location>
</feature>
<dbReference type="SUPFAM" id="SSF46689">
    <property type="entry name" value="Homeodomain-like"/>
    <property type="match status" value="1"/>
</dbReference>
<evidence type="ECO:0000256" key="3">
    <source>
        <dbReference type="ARBA" id="ARBA00023163"/>
    </source>
</evidence>
<dbReference type="RefSeq" id="WP_088219416.1">
    <property type="nucleotide sequence ID" value="NZ_AP024590.1"/>
</dbReference>
<dbReference type="GO" id="GO:0097367">
    <property type="term" value="F:carbohydrate derivative binding"/>
    <property type="evidence" value="ECO:0007669"/>
    <property type="project" value="InterPro"/>
</dbReference>
<dbReference type="InterPro" id="IPR001347">
    <property type="entry name" value="SIS_dom"/>
</dbReference>
<dbReference type="CDD" id="cd05013">
    <property type="entry name" value="SIS_RpiR"/>
    <property type="match status" value="1"/>
</dbReference>
<dbReference type="Proteomes" id="UP000682928">
    <property type="component" value="Chromosome"/>
</dbReference>
<dbReference type="Gene3D" id="3.40.50.10490">
    <property type="entry name" value="Glucose-6-phosphate isomerase like protein, domain 1"/>
    <property type="match status" value="1"/>
</dbReference>
<dbReference type="PROSITE" id="PS51464">
    <property type="entry name" value="SIS"/>
    <property type="match status" value="1"/>
</dbReference>
<dbReference type="InterPro" id="IPR036388">
    <property type="entry name" value="WH-like_DNA-bd_sf"/>
</dbReference>
<feature type="domain" description="HTH rpiR-type" evidence="4">
    <location>
        <begin position="2"/>
        <end position="78"/>
    </location>
</feature>
<dbReference type="Pfam" id="PF01380">
    <property type="entry name" value="SIS"/>
    <property type="match status" value="1"/>
</dbReference>
<dbReference type="AlphaFoldDB" id="A0AA86IN29"/>
<dbReference type="InterPro" id="IPR000281">
    <property type="entry name" value="HTH_RpiR"/>
</dbReference>
<protein>
    <submittedName>
        <fullName evidence="6">RpiR family transcriptional regulator</fullName>
    </submittedName>
</protein>
<dbReference type="PANTHER" id="PTHR30514">
    <property type="entry name" value="GLUCOKINASE"/>
    <property type="match status" value="1"/>
</dbReference>
<reference evidence="6" key="1">
    <citation type="submission" date="2021-04" db="EMBL/GenBank/DDBJ databases">
        <title>Difference and commonality of drug resistance evolution in various bacteria. and drug sensitivity profiles.</title>
        <authorList>
            <person name="Maeda T."/>
            <person name="Shibai A."/>
            <person name="Kawada K."/>
            <person name="Kotani H."/>
            <person name="Tarusawa Y."/>
            <person name="Tanabe K."/>
            <person name="Furusawa C."/>
        </authorList>
    </citation>
    <scope>NUCLEOTIDE SEQUENCE</scope>
    <source>
        <strain evidence="6">JCM 8580</strain>
    </source>
</reference>
<organism evidence="6 7">
    <name type="scientific">Enterobacter kobei</name>
    <dbReference type="NCBI Taxonomy" id="208224"/>
    <lineage>
        <taxon>Bacteria</taxon>
        <taxon>Pseudomonadati</taxon>
        <taxon>Pseudomonadota</taxon>
        <taxon>Gammaproteobacteria</taxon>
        <taxon>Enterobacterales</taxon>
        <taxon>Enterobacteriaceae</taxon>
        <taxon>Enterobacter</taxon>
        <taxon>Enterobacter cloacae complex</taxon>
    </lineage>
</organism>